<evidence type="ECO:0000313" key="2">
    <source>
        <dbReference type="EMBL" id="CFX48660.1"/>
    </source>
</evidence>
<dbReference type="EMBL" id="CGIH01000026">
    <property type="protein sequence ID" value="CFX48660.1"/>
    <property type="molecule type" value="Genomic_DNA"/>
</dbReference>
<reference evidence="2 3" key="1">
    <citation type="submission" date="2015-03" db="EMBL/GenBank/DDBJ databases">
        <authorList>
            <person name="Murphy D."/>
        </authorList>
    </citation>
    <scope>NUCLEOTIDE SEQUENCE [LARGE SCALE GENOMIC DNA]</scope>
    <source>
        <strain evidence="2 3">OL-4</strain>
    </source>
</reference>
<dbReference type="InterPro" id="IPR045584">
    <property type="entry name" value="Pilin-like"/>
</dbReference>
<dbReference type="PROSITE" id="PS00409">
    <property type="entry name" value="PROKAR_NTER_METHYL"/>
    <property type="match status" value="1"/>
</dbReference>
<dbReference type="RefSeq" id="WP_046496764.1">
    <property type="nucleotide sequence ID" value="NZ_CGIH01000026.1"/>
</dbReference>
<name>A0A0E4C8G6_9FIRM</name>
<dbReference type="Proteomes" id="UP000045545">
    <property type="component" value="Unassembled WGS sequence"/>
</dbReference>
<proteinExistence type="predicted"/>
<dbReference type="SUPFAM" id="SSF54523">
    <property type="entry name" value="Pili subunits"/>
    <property type="match status" value="1"/>
</dbReference>
<protein>
    <submittedName>
        <fullName evidence="2">Prokaryotic N-terminal methylation site</fullName>
    </submittedName>
</protein>
<keyword evidence="3" id="KW-1185">Reference proteome</keyword>
<gene>
    <name evidence="2" type="ORF">1301</name>
</gene>
<keyword evidence="1" id="KW-0472">Membrane</keyword>
<evidence type="ECO:0000313" key="3">
    <source>
        <dbReference type="Proteomes" id="UP000045545"/>
    </source>
</evidence>
<keyword evidence="1" id="KW-0812">Transmembrane</keyword>
<dbReference type="AlphaFoldDB" id="A0A0E4C8G6"/>
<dbReference type="NCBIfam" id="TIGR02532">
    <property type="entry name" value="IV_pilin_GFxxxE"/>
    <property type="match status" value="1"/>
</dbReference>
<feature type="transmembrane region" description="Helical" evidence="1">
    <location>
        <begin position="12"/>
        <end position="36"/>
    </location>
</feature>
<keyword evidence="1" id="KW-1133">Transmembrane helix</keyword>
<dbReference type="STRING" id="690567.1301"/>
<sequence>MFALIKLEEHGLTLIEVLAVLVLVALLASTVVVVYIPANMWLQQARFETAAIFYARSILENLRADKDKVNAGNQGKSADEIWADHKYKPAQLSDLTSTIDIEKRPGELSHLFNVSVTVNWTEGVKSRSLVLKTVINSKKKGLDD</sequence>
<organism evidence="2 3">
    <name type="scientific">Syntrophomonas zehnderi OL-4</name>
    <dbReference type="NCBI Taxonomy" id="690567"/>
    <lineage>
        <taxon>Bacteria</taxon>
        <taxon>Bacillati</taxon>
        <taxon>Bacillota</taxon>
        <taxon>Clostridia</taxon>
        <taxon>Eubacteriales</taxon>
        <taxon>Syntrophomonadaceae</taxon>
        <taxon>Syntrophomonas</taxon>
    </lineage>
</organism>
<accession>A0A0E4C8G6</accession>
<evidence type="ECO:0000256" key="1">
    <source>
        <dbReference type="SAM" id="Phobius"/>
    </source>
</evidence>
<dbReference type="InterPro" id="IPR012902">
    <property type="entry name" value="N_methyl_site"/>
</dbReference>